<evidence type="ECO:0000313" key="1">
    <source>
        <dbReference type="EnsemblMetazoa" id="CLYHEMP025250.1"/>
    </source>
</evidence>
<protein>
    <submittedName>
        <fullName evidence="1">Uncharacterized protein</fullName>
    </submittedName>
</protein>
<dbReference type="EnsemblMetazoa" id="CLYHEMT025250.1">
    <property type="protein sequence ID" value="CLYHEMP025250.1"/>
    <property type="gene ID" value="CLYHEMG025250"/>
</dbReference>
<dbReference type="Proteomes" id="UP000594262">
    <property type="component" value="Unplaced"/>
</dbReference>
<evidence type="ECO:0000313" key="2">
    <source>
        <dbReference type="Proteomes" id="UP000594262"/>
    </source>
</evidence>
<proteinExistence type="predicted"/>
<reference evidence="1" key="1">
    <citation type="submission" date="2021-01" db="UniProtKB">
        <authorList>
            <consortium name="EnsemblMetazoa"/>
        </authorList>
    </citation>
    <scope>IDENTIFICATION</scope>
</reference>
<dbReference type="AlphaFoldDB" id="A0A7M5XLP6"/>
<organism evidence="1 2">
    <name type="scientific">Clytia hemisphaerica</name>
    <dbReference type="NCBI Taxonomy" id="252671"/>
    <lineage>
        <taxon>Eukaryota</taxon>
        <taxon>Metazoa</taxon>
        <taxon>Cnidaria</taxon>
        <taxon>Hydrozoa</taxon>
        <taxon>Hydroidolina</taxon>
        <taxon>Leptothecata</taxon>
        <taxon>Obeliida</taxon>
        <taxon>Clytiidae</taxon>
        <taxon>Clytia</taxon>
    </lineage>
</organism>
<keyword evidence="2" id="KW-1185">Reference proteome</keyword>
<accession>A0A7M5XLP6</accession>
<sequence length="123" mass="13976">MSSIHFYCSRRQAITILESLNFYHSKHPSSRTCPISLDQFLRVVLLRCMYDTKQLLLHCPINCITESGIPADDAAEAPPCEICVLMLTSRSEEFKNLVTWLLVMYSPDSKTKNGPGGRVIRKK</sequence>
<name>A0A7M5XLP6_9CNID</name>